<sequence length="302" mass="32989">MKKLDIIIIPLIALSAIFSGCQKKNPLDNEQYIKQIYIVGANNSNNGGLSIMTLPYSQTADQEQIADISVATSGSQNIDRDITATLADAGTANIARYNFLYLYKTTDIKYQKLDPAFYSIPNKTVKVNAGETYGTTALRVKTANLQPDSLYAVTVKISSVSDPNYISIRKTDTVLMISFALTNAYSNTYQVQGKYYKLGTSGPGDTVTLSLPRVMKALDYNTVRFYHLSNAEAVTNAIPYGVKVKVNDDNTLTITPYGTLVLTGGSGKYDPKTGTFTITYNYTVSGVVYQFTGTFKRNSTGS</sequence>
<evidence type="ECO:0000259" key="1">
    <source>
        <dbReference type="Pfam" id="PF08522"/>
    </source>
</evidence>
<name>H1Y2E4_9SPHI</name>
<evidence type="ECO:0000313" key="4">
    <source>
        <dbReference type="Proteomes" id="UP000002774"/>
    </source>
</evidence>
<dbReference type="AlphaFoldDB" id="H1Y2E4"/>
<dbReference type="InterPro" id="IPR025371">
    <property type="entry name" value="BT_3044-like_C"/>
</dbReference>
<feature type="domain" description="BT-3987-like N-terminal" evidence="1">
    <location>
        <begin position="34"/>
        <end position="163"/>
    </location>
</feature>
<protein>
    <recommendedName>
        <fullName evidence="5">DUF1735 domain-containing protein</fullName>
    </recommendedName>
</protein>
<reference evidence="3" key="1">
    <citation type="submission" date="2011-09" db="EMBL/GenBank/DDBJ databases">
        <title>The permanent draft genome of Mucilaginibacter paludis DSM 18603.</title>
        <authorList>
            <consortium name="US DOE Joint Genome Institute (JGI-PGF)"/>
            <person name="Lucas S."/>
            <person name="Han J."/>
            <person name="Lapidus A."/>
            <person name="Bruce D."/>
            <person name="Goodwin L."/>
            <person name="Pitluck S."/>
            <person name="Peters L."/>
            <person name="Kyrpides N."/>
            <person name="Mavromatis K."/>
            <person name="Ivanova N."/>
            <person name="Mikhailova N."/>
            <person name="Held B."/>
            <person name="Detter J.C."/>
            <person name="Tapia R."/>
            <person name="Han C."/>
            <person name="Land M."/>
            <person name="Hauser L."/>
            <person name="Markowitz V."/>
            <person name="Cheng J.-F."/>
            <person name="Hugenholtz P."/>
            <person name="Woyke T."/>
            <person name="Wu D."/>
            <person name="Tindall B."/>
            <person name="Brambilla E."/>
            <person name="Klenk H.-P."/>
            <person name="Eisen J.A."/>
        </authorList>
    </citation>
    <scope>NUCLEOTIDE SEQUENCE [LARGE SCALE GENOMIC DNA]</scope>
    <source>
        <strain evidence="3">DSM 18603</strain>
    </source>
</reference>
<evidence type="ECO:0000313" key="3">
    <source>
        <dbReference type="EMBL" id="EHQ27924.1"/>
    </source>
</evidence>
<dbReference type="EMBL" id="CM001403">
    <property type="protein sequence ID" value="EHQ27924.1"/>
    <property type="molecule type" value="Genomic_DNA"/>
</dbReference>
<dbReference type="RefSeq" id="WP_008508572.1">
    <property type="nucleotide sequence ID" value="NZ_CM001403.1"/>
</dbReference>
<evidence type="ECO:0008006" key="5">
    <source>
        <dbReference type="Google" id="ProtNLM"/>
    </source>
</evidence>
<dbReference type="STRING" id="714943.Mucpa_3828"/>
<dbReference type="Pfam" id="PF08522">
    <property type="entry name" value="BT_3987-like_N"/>
    <property type="match status" value="1"/>
</dbReference>
<gene>
    <name evidence="3" type="ORF">Mucpa_3828</name>
</gene>
<feature type="domain" description="BT-3044-like C-terminal" evidence="2">
    <location>
        <begin position="174"/>
        <end position="296"/>
    </location>
</feature>
<dbReference type="OrthoDB" id="633404at2"/>
<dbReference type="HOGENOM" id="CLU_068210_1_0_10"/>
<accession>H1Y2E4</accession>
<dbReference type="Proteomes" id="UP000002774">
    <property type="component" value="Chromosome"/>
</dbReference>
<proteinExistence type="predicted"/>
<dbReference type="InterPro" id="IPR013728">
    <property type="entry name" value="BT_3987-like_N"/>
</dbReference>
<dbReference type="eggNOG" id="ENOG5032RAM">
    <property type="taxonomic scope" value="Bacteria"/>
</dbReference>
<dbReference type="Gene3D" id="2.60.40.1740">
    <property type="entry name" value="hypothetical protein (bacova_03559)"/>
    <property type="match status" value="1"/>
</dbReference>
<organism evidence="3 4">
    <name type="scientific">Mucilaginibacter paludis DSM 18603</name>
    <dbReference type="NCBI Taxonomy" id="714943"/>
    <lineage>
        <taxon>Bacteria</taxon>
        <taxon>Pseudomonadati</taxon>
        <taxon>Bacteroidota</taxon>
        <taxon>Sphingobacteriia</taxon>
        <taxon>Sphingobacteriales</taxon>
        <taxon>Sphingobacteriaceae</taxon>
        <taxon>Mucilaginibacter</taxon>
    </lineage>
</organism>
<evidence type="ECO:0000259" key="2">
    <source>
        <dbReference type="Pfam" id="PF14274"/>
    </source>
</evidence>
<keyword evidence="4" id="KW-1185">Reference proteome</keyword>
<dbReference type="Pfam" id="PF14274">
    <property type="entry name" value="BT_3044-like_C"/>
    <property type="match status" value="1"/>
</dbReference>
<dbReference type="PROSITE" id="PS51257">
    <property type="entry name" value="PROKAR_LIPOPROTEIN"/>
    <property type="match status" value="1"/>
</dbReference>